<gene>
    <name evidence="12" type="primary">Dyak\GE12483</name>
    <name evidence="12" type="synonym">dyak_GLEANR_12733</name>
    <name evidence="12" type="synonym">GE12483</name>
    <name evidence="12" type="ORF">Dyak_GE12483</name>
</gene>
<dbReference type="OMA" id="CLSDQAC"/>
<dbReference type="GO" id="GO:0005834">
    <property type="term" value="C:heterotrimeric G-protein complex"/>
    <property type="evidence" value="ECO:0007669"/>
    <property type="project" value="UniProtKB-UniRule"/>
</dbReference>
<dbReference type="GO" id="GO:0001664">
    <property type="term" value="F:G protein-coupled receptor binding"/>
    <property type="evidence" value="ECO:0007669"/>
    <property type="project" value="UniProtKB-UniRule"/>
</dbReference>
<dbReference type="InterPro" id="IPR001019">
    <property type="entry name" value="Gprotein_alpha_su"/>
</dbReference>
<dbReference type="eggNOG" id="KOG0085">
    <property type="taxonomic scope" value="Eukaryota"/>
</dbReference>
<feature type="binding site" evidence="9">
    <location>
        <begin position="50"/>
        <end position="55"/>
    </location>
    <ligand>
        <name>GTP</name>
        <dbReference type="ChEBI" id="CHEBI:37565"/>
    </ligand>
</feature>
<reference evidence="12 13" key="1">
    <citation type="journal article" date="2007" name="Nature">
        <title>Evolution of genes and genomes on the Drosophila phylogeny.</title>
        <authorList>
            <consortium name="Drosophila 12 Genomes Consortium"/>
            <person name="Clark A.G."/>
            <person name="Eisen M.B."/>
            <person name="Smith D.R."/>
            <person name="Bergman C.M."/>
            <person name="Oliver B."/>
            <person name="Markow T.A."/>
            <person name="Kaufman T.C."/>
            <person name="Kellis M."/>
            <person name="Gelbart W."/>
            <person name="Iyer V.N."/>
            <person name="Pollard D.A."/>
            <person name="Sackton T.B."/>
            <person name="Larracuente A.M."/>
            <person name="Singh N.D."/>
            <person name="Abad J.P."/>
            <person name="Abt D.N."/>
            <person name="Adryan B."/>
            <person name="Aguade M."/>
            <person name="Akashi H."/>
            <person name="Anderson W.W."/>
            <person name="Aquadro C.F."/>
            <person name="Ardell D.H."/>
            <person name="Arguello R."/>
            <person name="Artieri C.G."/>
            <person name="Barbash D.A."/>
            <person name="Barker D."/>
            <person name="Barsanti P."/>
            <person name="Batterham P."/>
            <person name="Batzoglou S."/>
            <person name="Begun D."/>
            <person name="Bhutkar A."/>
            <person name="Blanco E."/>
            <person name="Bosak S.A."/>
            <person name="Bradley R.K."/>
            <person name="Brand A.D."/>
            <person name="Brent M.R."/>
            <person name="Brooks A.N."/>
            <person name="Brown R.H."/>
            <person name="Butlin R.K."/>
            <person name="Caggese C."/>
            <person name="Calvi B.R."/>
            <person name="Bernardo de Carvalho A."/>
            <person name="Caspi A."/>
            <person name="Castrezana S."/>
            <person name="Celniker S.E."/>
            <person name="Chang J.L."/>
            <person name="Chapple C."/>
            <person name="Chatterji S."/>
            <person name="Chinwalla A."/>
            <person name="Civetta A."/>
            <person name="Clifton S.W."/>
            <person name="Comeron J.M."/>
            <person name="Costello J.C."/>
            <person name="Coyne J.A."/>
            <person name="Daub J."/>
            <person name="David R.G."/>
            <person name="Delcher A.L."/>
            <person name="Delehaunty K."/>
            <person name="Do C.B."/>
            <person name="Ebling H."/>
            <person name="Edwards K."/>
            <person name="Eickbush T."/>
            <person name="Evans J.D."/>
            <person name="Filipski A."/>
            <person name="Findeiss S."/>
            <person name="Freyhult E."/>
            <person name="Fulton L."/>
            <person name="Fulton R."/>
            <person name="Garcia A.C."/>
            <person name="Gardiner A."/>
            <person name="Garfield D.A."/>
            <person name="Garvin B.E."/>
            <person name="Gibson G."/>
            <person name="Gilbert D."/>
            <person name="Gnerre S."/>
            <person name="Godfrey J."/>
            <person name="Good R."/>
            <person name="Gotea V."/>
            <person name="Gravely B."/>
            <person name="Greenberg A.J."/>
            <person name="Griffiths-Jones S."/>
            <person name="Gross S."/>
            <person name="Guigo R."/>
            <person name="Gustafson E.A."/>
            <person name="Haerty W."/>
            <person name="Hahn M.W."/>
            <person name="Halligan D.L."/>
            <person name="Halpern A.L."/>
            <person name="Halter G.M."/>
            <person name="Han M.V."/>
            <person name="Heger A."/>
            <person name="Hillier L."/>
            <person name="Hinrichs A.S."/>
            <person name="Holmes I."/>
            <person name="Hoskins R.A."/>
            <person name="Hubisz M.J."/>
            <person name="Hultmark D."/>
            <person name="Huntley M.A."/>
            <person name="Jaffe D.B."/>
            <person name="Jagadeeshan S."/>
            <person name="Jeck W.R."/>
            <person name="Johnson J."/>
            <person name="Jones C.D."/>
            <person name="Jordan W.C."/>
            <person name="Karpen G.H."/>
            <person name="Kataoka E."/>
            <person name="Keightley P.D."/>
            <person name="Kheradpour P."/>
            <person name="Kirkness E.F."/>
            <person name="Koerich L.B."/>
            <person name="Kristiansen K."/>
            <person name="Kudrna D."/>
            <person name="Kulathinal R.J."/>
            <person name="Kumar S."/>
            <person name="Kwok R."/>
            <person name="Lander E."/>
            <person name="Langley C.H."/>
            <person name="Lapoint R."/>
            <person name="Lazzaro B.P."/>
            <person name="Lee S.J."/>
            <person name="Levesque L."/>
            <person name="Li R."/>
            <person name="Lin C.F."/>
            <person name="Lin M.F."/>
            <person name="Lindblad-Toh K."/>
            <person name="Llopart A."/>
            <person name="Long M."/>
            <person name="Low L."/>
            <person name="Lozovsky E."/>
            <person name="Lu J."/>
            <person name="Luo M."/>
            <person name="Machado C.A."/>
            <person name="Makalowski W."/>
            <person name="Marzo M."/>
            <person name="Matsuda M."/>
            <person name="Matzkin L."/>
            <person name="McAllister B."/>
            <person name="McBride C.S."/>
            <person name="McKernan B."/>
            <person name="McKernan K."/>
            <person name="Mendez-Lago M."/>
            <person name="Minx P."/>
            <person name="Mollenhauer M.U."/>
            <person name="Montooth K."/>
            <person name="Mount S.M."/>
            <person name="Mu X."/>
            <person name="Myers E."/>
            <person name="Negre B."/>
            <person name="Newfeld S."/>
            <person name="Nielsen R."/>
            <person name="Noor M.A."/>
            <person name="O'Grady P."/>
            <person name="Pachter L."/>
            <person name="Papaceit M."/>
            <person name="Parisi M.J."/>
            <person name="Parisi M."/>
            <person name="Parts L."/>
            <person name="Pedersen J.S."/>
            <person name="Pesole G."/>
            <person name="Phillippy A.M."/>
            <person name="Ponting C.P."/>
            <person name="Pop M."/>
            <person name="Porcelli D."/>
            <person name="Powell J.R."/>
            <person name="Prohaska S."/>
            <person name="Pruitt K."/>
            <person name="Puig M."/>
            <person name="Quesneville H."/>
            <person name="Ram K.R."/>
            <person name="Rand D."/>
            <person name="Rasmussen M.D."/>
            <person name="Reed L.K."/>
            <person name="Reenan R."/>
            <person name="Reily A."/>
            <person name="Remington K.A."/>
            <person name="Rieger T.T."/>
            <person name="Ritchie M.G."/>
            <person name="Robin C."/>
            <person name="Rogers Y.H."/>
            <person name="Rohde C."/>
            <person name="Rozas J."/>
            <person name="Rubenfield M.J."/>
            <person name="Ruiz A."/>
            <person name="Russo S."/>
            <person name="Salzberg S.L."/>
            <person name="Sanchez-Gracia A."/>
            <person name="Saranga D.J."/>
            <person name="Sato H."/>
            <person name="Schaeffer S.W."/>
            <person name="Schatz M.C."/>
            <person name="Schlenke T."/>
            <person name="Schwartz R."/>
            <person name="Segarra C."/>
            <person name="Singh R.S."/>
            <person name="Sirot L."/>
            <person name="Sirota M."/>
            <person name="Sisneros N.B."/>
            <person name="Smith C.D."/>
            <person name="Smith T.F."/>
            <person name="Spieth J."/>
            <person name="Stage D.E."/>
            <person name="Stark A."/>
            <person name="Stephan W."/>
            <person name="Strausberg R.L."/>
            <person name="Strempel S."/>
            <person name="Sturgill D."/>
            <person name="Sutton G."/>
            <person name="Sutton G.G."/>
            <person name="Tao W."/>
            <person name="Teichmann S."/>
            <person name="Tobari Y.N."/>
            <person name="Tomimura Y."/>
            <person name="Tsolas J.M."/>
            <person name="Valente V.L."/>
            <person name="Venter E."/>
            <person name="Venter J.C."/>
            <person name="Vicario S."/>
            <person name="Vieira F.G."/>
            <person name="Vilella A.J."/>
            <person name="Villasante A."/>
            <person name="Walenz B."/>
            <person name="Wang J."/>
            <person name="Wasserman M."/>
            <person name="Watts T."/>
            <person name="Wilson D."/>
            <person name="Wilson R.K."/>
            <person name="Wing R.A."/>
            <person name="Wolfner M.F."/>
            <person name="Wong A."/>
            <person name="Wong G.K."/>
            <person name="Wu C.I."/>
            <person name="Wu G."/>
            <person name="Yamamoto D."/>
            <person name="Yang H.P."/>
            <person name="Yang S.P."/>
            <person name="Yorke J.A."/>
            <person name="Yoshida K."/>
            <person name="Zdobnov E."/>
            <person name="Zhang P."/>
            <person name="Zhang Y."/>
            <person name="Zimin A.V."/>
            <person name="Baldwin J."/>
            <person name="Abdouelleil A."/>
            <person name="Abdulkadir J."/>
            <person name="Abebe A."/>
            <person name="Abera B."/>
            <person name="Abreu J."/>
            <person name="Acer S.C."/>
            <person name="Aftuck L."/>
            <person name="Alexander A."/>
            <person name="An P."/>
            <person name="Anderson E."/>
            <person name="Anderson S."/>
            <person name="Arachi H."/>
            <person name="Azer M."/>
            <person name="Bachantsang P."/>
            <person name="Barry A."/>
            <person name="Bayul T."/>
            <person name="Berlin A."/>
            <person name="Bessette D."/>
            <person name="Bloom T."/>
            <person name="Blye J."/>
            <person name="Boguslavskiy L."/>
            <person name="Bonnet C."/>
            <person name="Boukhgalter B."/>
            <person name="Bourzgui I."/>
            <person name="Brown A."/>
            <person name="Cahill P."/>
            <person name="Channer S."/>
            <person name="Cheshatsang Y."/>
            <person name="Chuda L."/>
            <person name="Citroen M."/>
            <person name="Collymore A."/>
            <person name="Cooke P."/>
            <person name="Costello M."/>
            <person name="D'Aco K."/>
            <person name="Daza R."/>
            <person name="De Haan G."/>
            <person name="DeGray S."/>
            <person name="DeMaso C."/>
            <person name="Dhargay N."/>
            <person name="Dooley K."/>
            <person name="Dooley E."/>
            <person name="Doricent M."/>
            <person name="Dorje P."/>
            <person name="Dorjee K."/>
            <person name="Dupes A."/>
            <person name="Elong R."/>
            <person name="Falk J."/>
            <person name="Farina A."/>
            <person name="Faro S."/>
            <person name="Ferguson D."/>
            <person name="Fisher S."/>
            <person name="Foley C.D."/>
            <person name="Franke A."/>
            <person name="Friedrich D."/>
            <person name="Gadbois L."/>
            <person name="Gearin G."/>
            <person name="Gearin C.R."/>
            <person name="Giannoukos G."/>
            <person name="Goode T."/>
            <person name="Graham J."/>
            <person name="Grandbois E."/>
            <person name="Grewal S."/>
            <person name="Gyaltsen K."/>
            <person name="Hafez N."/>
            <person name="Hagos B."/>
            <person name="Hall J."/>
            <person name="Henson C."/>
            <person name="Hollinger A."/>
            <person name="Honan T."/>
            <person name="Huard M.D."/>
            <person name="Hughes L."/>
            <person name="Hurhula B."/>
            <person name="Husby M.E."/>
            <person name="Kamat A."/>
            <person name="Kanga B."/>
            <person name="Kashin S."/>
            <person name="Khazanovich D."/>
            <person name="Kisner P."/>
            <person name="Lance K."/>
            <person name="Lara M."/>
            <person name="Lee W."/>
            <person name="Lennon N."/>
            <person name="Letendre F."/>
            <person name="LeVine R."/>
            <person name="Lipovsky A."/>
            <person name="Liu X."/>
            <person name="Liu J."/>
            <person name="Liu S."/>
            <person name="Lokyitsang T."/>
            <person name="Lokyitsang Y."/>
            <person name="Lubonja R."/>
            <person name="Lui A."/>
            <person name="MacDonald P."/>
            <person name="Magnisalis V."/>
            <person name="Maru K."/>
            <person name="Matthews C."/>
            <person name="McCusker W."/>
            <person name="McDonough S."/>
            <person name="Mehta T."/>
            <person name="Meldrim J."/>
            <person name="Meneus L."/>
            <person name="Mihai O."/>
            <person name="Mihalev A."/>
            <person name="Mihova T."/>
            <person name="Mittelman R."/>
            <person name="Mlenga V."/>
            <person name="Montmayeur A."/>
            <person name="Mulrain L."/>
            <person name="Navidi A."/>
            <person name="Naylor J."/>
            <person name="Negash T."/>
            <person name="Nguyen T."/>
            <person name="Nguyen N."/>
            <person name="Nicol R."/>
            <person name="Norbu C."/>
            <person name="Norbu N."/>
            <person name="Novod N."/>
            <person name="O'Neill B."/>
            <person name="Osman S."/>
            <person name="Markiewicz E."/>
            <person name="Oyono O.L."/>
            <person name="Patti C."/>
            <person name="Phunkhang P."/>
            <person name="Pierre F."/>
            <person name="Priest M."/>
            <person name="Raghuraman S."/>
            <person name="Rege F."/>
            <person name="Reyes R."/>
            <person name="Rise C."/>
            <person name="Rogov P."/>
            <person name="Ross K."/>
            <person name="Ryan E."/>
            <person name="Settipalli S."/>
            <person name="Shea T."/>
            <person name="Sherpa N."/>
            <person name="Shi L."/>
            <person name="Shih D."/>
            <person name="Sparrow T."/>
            <person name="Spaulding J."/>
            <person name="Stalker J."/>
            <person name="Stange-Thomann N."/>
            <person name="Stavropoulos S."/>
            <person name="Stone C."/>
            <person name="Strader C."/>
            <person name="Tesfaye S."/>
            <person name="Thomson T."/>
            <person name="Thoulutsang Y."/>
            <person name="Thoulutsang D."/>
            <person name="Topham K."/>
            <person name="Topping I."/>
            <person name="Tsamla T."/>
            <person name="Vassiliev H."/>
            <person name="Vo A."/>
            <person name="Wangchuk T."/>
            <person name="Wangdi T."/>
            <person name="Weiand M."/>
            <person name="Wilkinson J."/>
            <person name="Wilson A."/>
            <person name="Yadav S."/>
            <person name="Young G."/>
            <person name="Yu Q."/>
            <person name="Zembek L."/>
            <person name="Zhong D."/>
            <person name="Zimmer A."/>
            <person name="Zwirko Z."/>
            <person name="Jaffe D.B."/>
            <person name="Alvarez P."/>
            <person name="Brockman W."/>
            <person name="Butler J."/>
            <person name="Chin C."/>
            <person name="Gnerre S."/>
            <person name="Grabherr M."/>
            <person name="Kleber M."/>
            <person name="Mauceli E."/>
            <person name="MacCallum I."/>
        </authorList>
    </citation>
    <scope>NUCLEOTIDE SEQUENCE [LARGE SCALE GENOMIC DNA]</scope>
    <source>
        <strain evidence="13">Tai18E2 / Tucson 14021-0261.01</strain>
    </source>
</reference>
<dbReference type="InterPro" id="IPR000654">
    <property type="entry name" value="Gprotein_alpha_Q"/>
</dbReference>
<reference evidence="12 13" key="2">
    <citation type="journal article" date="2007" name="PLoS Biol.">
        <title>Principles of genome evolution in the Drosophila melanogaster species group.</title>
        <authorList>
            <person name="Ranz J.M."/>
            <person name="Maurin D."/>
            <person name="Chan Y.S."/>
            <person name="von Grotthuss M."/>
            <person name="Hillier L.W."/>
            <person name="Roote J."/>
            <person name="Ashburner M."/>
            <person name="Bergman C.M."/>
        </authorList>
    </citation>
    <scope>NUCLEOTIDE SEQUENCE [LARGE SCALE GENOMIC DNA]</scope>
    <source>
        <strain evidence="13">Tai18E2 / Tucson 14021-0261.01</strain>
    </source>
</reference>
<dbReference type="HOGENOM" id="CLU_014184_6_0_1"/>
<dbReference type="GO" id="GO:0050793">
    <property type="term" value="P:regulation of developmental process"/>
    <property type="evidence" value="ECO:0007669"/>
    <property type="project" value="UniProtKB-ARBA"/>
</dbReference>
<dbReference type="GO" id="GO:0005525">
    <property type="term" value="F:GTP binding"/>
    <property type="evidence" value="ECO:0007669"/>
    <property type="project" value="UniProtKB-UniRule"/>
</dbReference>
<dbReference type="SUPFAM" id="SSF47895">
    <property type="entry name" value="Transducin (alpha subunit), insertion domain"/>
    <property type="match status" value="1"/>
</dbReference>
<feature type="binding site" evidence="10">
    <location>
        <position position="54"/>
    </location>
    <ligand>
        <name>Mg(2+)</name>
        <dbReference type="ChEBI" id="CHEBI:18420"/>
    </ligand>
</feature>
<keyword evidence="6" id="KW-0564">Palmitate</keyword>
<evidence type="ECO:0000256" key="8">
    <source>
        <dbReference type="ARBA" id="ARBA00023288"/>
    </source>
</evidence>
<dbReference type="SUPFAM" id="SSF52540">
    <property type="entry name" value="P-loop containing nucleoside triphosphate hydrolases"/>
    <property type="match status" value="1"/>
</dbReference>
<evidence type="ECO:0000256" key="6">
    <source>
        <dbReference type="ARBA" id="ARBA00023139"/>
    </source>
</evidence>
<dbReference type="InterPro" id="IPR027417">
    <property type="entry name" value="P-loop_NTPase"/>
</dbReference>
<dbReference type="PRINTS" id="PR00442">
    <property type="entry name" value="GPROTEINAQ"/>
</dbReference>
<dbReference type="GO" id="GO:0031683">
    <property type="term" value="F:G-protein beta/gamma-subunit complex binding"/>
    <property type="evidence" value="ECO:0007669"/>
    <property type="project" value="UniProtKB-UniRule"/>
</dbReference>
<evidence type="ECO:0000256" key="5">
    <source>
        <dbReference type="ARBA" id="ARBA00023134"/>
    </source>
</evidence>
<dbReference type="Proteomes" id="UP000002282">
    <property type="component" value="Chromosome 2R"/>
</dbReference>
<sequence>MLARMGCMDCCLSEEDREARRVSRDIEKVLRAEKKKARRELKLLVLGTGESGKTTFIKQMRLIHGDGFSDKERKKFTENIFQNIFMAMQSMISAMDVLKIPYGQQEHSILADLVKSIDYKTVTRLEAPYMSAIKTLWTDAGIQECYDRRREYQLTDSTAYFLEHLSRIEKTDYQATDQDILYARAPTTDIVEYPFKLDGFLIRMVDVAGQRGERQKWIHCFSNVTSIMFLVALSEFDLSLVEEKNDNRMEESKALFGHIISWEWFQKSSVILFLNKEDLFEEKIKSTHLADYFPDYNGPKKDAKAAREFILQMFIDTNSDPYKYIYPHFTIATNTDNIRFVFTAVKDTILETHLKETNLL</sequence>
<keyword evidence="13" id="KW-1185">Reference proteome</keyword>
<evidence type="ECO:0000256" key="2">
    <source>
        <dbReference type="ARBA" id="ARBA00022723"/>
    </source>
</evidence>
<dbReference type="AlphaFoldDB" id="B4P573"/>
<dbReference type="GO" id="GO:0007188">
    <property type="term" value="P:adenylate cyclase-modulating G protein-coupled receptor signaling pathway"/>
    <property type="evidence" value="ECO:0007669"/>
    <property type="project" value="TreeGrafter"/>
</dbReference>
<dbReference type="InterPro" id="IPR011025">
    <property type="entry name" value="GproteinA_insert"/>
</dbReference>
<dbReference type="CDD" id="cd00066">
    <property type="entry name" value="G-alpha"/>
    <property type="match status" value="1"/>
</dbReference>
<dbReference type="FunFam" id="3.40.50.300:FF:000692">
    <property type="entry name" value="Guanine nucleotide-binding protein subunit alpha"/>
    <property type="match status" value="1"/>
</dbReference>
<dbReference type="PANTHER" id="PTHR10218:SF329">
    <property type="entry name" value="GUANINE NUCLEOTIDE-BINDING PROTEIN G(Q) SUBUNIT ALPHA"/>
    <property type="match status" value="1"/>
</dbReference>
<dbReference type="GO" id="GO:0046872">
    <property type="term" value="F:metal ion binding"/>
    <property type="evidence" value="ECO:0007669"/>
    <property type="project" value="UniProtKB-UniRule"/>
</dbReference>
<dbReference type="FunFam" id="1.10.400.10:FF:000002">
    <property type="entry name" value="guanine nucleotide-binding protein G(Q) subunit alpha"/>
    <property type="match status" value="1"/>
</dbReference>
<dbReference type="PhylomeDB" id="B4P573"/>
<proteinExistence type="inferred from homology"/>
<feature type="binding site" evidence="9">
    <location>
        <position position="332"/>
    </location>
    <ligand>
        <name>GTP</name>
        <dbReference type="ChEBI" id="CHEBI:37565"/>
    </ligand>
</feature>
<evidence type="ECO:0000313" key="12">
    <source>
        <dbReference type="EMBL" id="EDW90735.1"/>
    </source>
</evidence>
<keyword evidence="2 10" id="KW-0479">Metal-binding</keyword>
<feature type="binding site" evidence="9">
    <location>
        <begin position="181"/>
        <end position="187"/>
    </location>
    <ligand>
        <name>GTP</name>
        <dbReference type="ChEBI" id="CHEBI:37565"/>
    </ligand>
</feature>
<dbReference type="OrthoDB" id="5817230at2759"/>
<evidence type="ECO:0000313" key="13">
    <source>
        <dbReference type="Proteomes" id="UP000002282"/>
    </source>
</evidence>
<dbReference type="SMR" id="B4P573"/>
<evidence type="ECO:0000256" key="7">
    <source>
        <dbReference type="ARBA" id="ARBA00023224"/>
    </source>
</evidence>
<evidence type="ECO:0000256" key="4">
    <source>
        <dbReference type="ARBA" id="ARBA00022842"/>
    </source>
</evidence>
<comment type="subunit">
    <text evidence="11">G proteins are composed of 3 units; alpha, beta and gamma. The alpha chain contains the guanine nucleotide binding site.</text>
</comment>
<keyword evidence="7 11" id="KW-0807">Transducer</keyword>
<dbReference type="KEGG" id="dya:Dyak_GE12483"/>
<feature type="binding site" evidence="10">
    <location>
        <position position="187"/>
    </location>
    <ligand>
        <name>Mg(2+)</name>
        <dbReference type="ChEBI" id="CHEBI:18420"/>
    </ligand>
</feature>
<dbReference type="GO" id="GO:0000902">
    <property type="term" value="P:cell morphogenesis"/>
    <property type="evidence" value="ECO:0007669"/>
    <property type="project" value="UniProtKB-ARBA"/>
</dbReference>
<organism evidence="12 13">
    <name type="scientific">Drosophila yakuba</name>
    <name type="common">Fruit fly</name>
    <dbReference type="NCBI Taxonomy" id="7245"/>
    <lineage>
        <taxon>Eukaryota</taxon>
        <taxon>Metazoa</taxon>
        <taxon>Ecdysozoa</taxon>
        <taxon>Arthropoda</taxon>
        <taxon>Hexapoda</taxon>
        <taxon>Insecta</taxon>
        <taxon>Pterygota</taxon>
        <taxon>Neoptera</taxon>
        <taxon>Endopterygota</taxon>
        <taxon>Diptera</taxon>
        <taxon>Brachycera</taxon>
        <taxon>Muscomorpha</taxon>
        <taxon>Ephydroidea</taxon>
        <taxon>Drosophilidae</taxon>
        <taxon>Drosophila</taxon>
        <taxon>Sophophora</taxon>
    </lineage>
</organism>
<dbReference type="GO" id="GO:0003925">
    <property type="term" value="F:G protein activity"/>
    <property type="evidence" value="ECO:0007669"/>
    <property type="project" value="UniProtKB-ARBA"/>
</dbReference>
<dbReference type="Gene3D" id="1.10.400.10">
    <property type="entry name" value="GI Alpha 1, domain 2-like"/>
    <property type="match status" value="1"/>
</dbReference>
<dbReference type="Gene3D" id="3.40.50.300">
    <property type="entry name" value="P-loop containing nucleotide triphosphate hydrolases"/>
    <property type="match status" value="1"/>
</dbReference>
<comment type="similarity">
    <text evidence="1 11">Belongs to the G-alpha family. G(q) subfamily.</text>
</comment>
<evidence type="ECO:0000256" key="11">
    <source>
        <dbReference type="RuleBase" id="RU369122"/>
    </source>
</evidence>
<dbReference type="PROSITE" id="PS51882">
    <property type="entry name" value="G_ALPHA"/>
    <property type="match status" value="1"/>
</dbReference>
<evidence type="ECO:0000256" key="3">
    <source>
        <dbReference type="ARBA" id="ARBA00022741"/>
    </source>
</evidence>
<evidence type="ECO:0000256" key="10">
    <source>
        <dbReference type="PIRSR" id="PIRSR601019-2"/>
    </source>
</evidence>
<evidence type="ECO:0000256" key="9">
    <source>
        <dbReference type="PIRSR" id="PIRSR601019-1"/>
    </source>
</evidence>
<dbReference type="GO" id="GO:0005737">
    <property type="term" value="C:cytoplasm"/>
    <property type="evidence" value="ECO:0007669"/>
    <property type="project" value="TreeGrafter"/>
</dbReference>
<accession>B4P573</accession>
<feature type="binding site" evidence="9">
    <location>
        <begin position="206"/>
        <end position="210"/>
    </location>
    <ligand>
        <name>GTP</name>
        <dbReference type="ChEBI" id="CHEBI:37565"/>
    </ligand>
</feature>
<dbReference type="EMBL" id="CM000158">
    <property type="protein sequence ID" value="EDW90735.1"/>
    <property type="molecule type" value="Genomic_DNA"/>
</dbReference>
<keyword evidence="8" id="KW-0449">Lipoprotein</keyword>
<name>B4P573_DROYA</name>
<dbReference type="PANTHER" id="PTHR10218">
    <property type="entry name" value="GTP-BINDING PROTEIN ALPHA SUBUNIT"/>
    <property type="match status" value="1"/>
</dbReference>
<feature type="binding site" evidence="9">
    <location>
        <begin position="275"/>
        <end position="278"/>
    </location>
    <ligand>
        <name>GTP</name>
        <dbReference type="ChEBI" id="CHEBI:37565"/>
    </ligand>
</feature>
<dbReference type="GO" id="GO:0030234">
    <property type="term" value="F:enzyme regulator activity"/>
    <property type="evidence" value="ECO:0007669"/>
    <property type="project" value="UniProtKB-ARBA"/>
</dbReference>
<keyword evidence="4 10" id="KW-0460">Magnesium</keyword>
<feature type="binding site" evidence="9">
    <location>
        <begin position="156"/>
        <end position="157"/>
    </location>
    <ligand>
        <name>GTP</name>
        <dbReference type="ChEBI" id="CHEBI:37565"/>
    </ligand>
</feature>
<keyword evidence="5 9" id="KW-0342">GTP-binding</keyword>
<dbReference type="FunFam" id="3.40.50.300:FF:003977">
    <property type="entry name" value="Guanine nucleotide-binding protein G(q) subunit alpha"/>
    <property type="match status" value="1"/>
</dbReference>
<dbReference type="Pfam" id="PF00503">
    <property type="entry name" value="G-alpha"/>
    <property type="match status" value="1"/>
</dbReference>
<dbReference type="GO" id="GO:0048468">
    <property type="term" value="P:cell development"/>
    <property type="evidence" value="ECO:0007669"/>
    <property type="project" value="UniProtKB-ARBA"/>
</dbReference>
<protein>
    <recommendedName>
        <fullName evidence="11">Guanine nucleotide-binding protein subunit alpha</fullName>
    </recommendedName>
</protein>
<keyword evidence="3 9" id="KW-0547">Nucleotide-binding</keyword>
<evidence type="ECO:0000256" key="1">
    <source>
        <dbReference type="ARBA" id="ARBA00007976"/>
    </source>
</evidence>
<comment type="function">
    <text evidence="11">Guanine nucleotide-binding proteins (G proteins) are involved as modulators or transducers in various transmembrane signaling systems.</text>
</comment>
<dbReference type="SMART" id="SM00275">
    <property type="entry name" value="G_alpha"/>
    <property type="match status" value="1"/>
</dbReference>
<dbReference type="PRINTS" id="PR00318">
    <property type="entry name" value="GPROTEINA"/>
</dbReference>